<comment type="caution">
    <text evidence="8">The sequence shown here is derived from an EMBL/GenBank/DDBJ whole genome shotgun (WGS) entry which is preliminary data.</text>
</comment>
<dbReference type="InterPro" id="IPR036259">
    <property type="entry name" value="MFS_trans_sf"/>
</dbReference>
<name>A0A437JBQ1_9SPHN</name>
<keyword evidence="9" id="KW-1185">Reference proteome</keyword>
<dbReference type="InterPro" id="IPR020846">
    <property type="entry name" value="MFS_dom"/>
</dbReference>
<evidence type="ECO:0000256" key="1">
    <source>
        <dbReference type="ARBA" id="ARBA00004141"/>
    </source>
</evidence>
<feature type="domain" description="Major facilitator superfamily (MFS) profile" evidence="7">
    <location>
        <begin position="49"/>
        <end position="455"/>
    </location>
</feature>
<feature type="transmembrane region" description="Helical" evidence="6">
    <location>
        <begin position="367"/>
        <end position="388"/>
    </location>
</feature>
<sequence length="464" mass="49914">MSSCLLPCHNQPSRSRLAAPDNDRRESEEVGSDAHGQGRPRSMPVRYRMLGLIAVLTTLNYLDRTLLSIAAPAMTADLGLDPATLGVVFSVFSWSYAIAQVPGGIVLDRLGVRTTYFLSVTLWSLFTALQGAAFGLWSLLVTRLCLGAAEAPCFPANSRVLVSWFPQRERARANSVYAVGQYVGIAFMSPLLFWTVATFGWRALFFIVGGIGVVLGFVWLRLYRDPSRHPSVTQAELDLIAADGGVVSSGASLPFSWRNVRWLITRRQVFGASLGQFATNSTLIFFLTWFPTYLAVERKMSWISVGFYATLPFIAASIGVLAGGQISDWLVRRTASLSIGRKFPVVAGLMLSSTIILAAGLDSNALVIAVLSIAFFGQGMANLGWTLISEVAPASLVGLTGGVFNFCTQLAGIITPIVIGLIVQQTGSFHGALAFIGCVALVGALSYIVIVGKVERIAPPVWTH</sequence>
<evidence type="ECO:0000256" key="4">
    <source>
        <dbReference type="ARBA" id="ARBA00023136"/>
    </source>
</evidence>
<reference evidence="8 9" key="1">
    <citation type="submission" date="2019-01" db="EMBL/GenBank/DDBJ databases">
        <authorList>
            <person name="Chen W.-M."/>
        </authorList>
    </citation>
    <scope>NUCLEOTIDE SEQUENCE [LARGE SCALE GENOMIC DNA]</scope>
    <source>
        <strain evidence="8 9">TLA-22</strain>
    </source>
</reference>
<dbReference type="InterPro" id="IPR011701">
    <property type="entry name" value="MFS"/>
</dbReference>
<feature type="transmembrane region" description="Helical" evidence="6">
    <location>
        <begin position="395"/>
        <end position="423"/>
    </location>
</feature>
<dbReference type="PANTHER" id="PTHR11662:SF333">
    <property type="entry name" value="D-GALACTONATE TRANSPORTER"/>
    <property type="match status" value="1"/>
</dbReference>
<keyword evidence="4 6" id="KW-0472">Membrane</keyword>
<feature type="transmembrane region" description="Helical" evidence="6">
    <location>
        <begin position="343"/>
        <end position="361"/>
    </location>
</feature>
<dbReference type="Pfam" id="PF07690">
    <property type="entry name" value="MFS_1"/>
    <property type="match status" value="1"/>
</dbReference>
<dbReference type="EMBL" id="RZUL01000001">
    <property type="protein sequence ID" value="RVT43200.1"/>
    <property type="molecule type" value="Genomic_DNA"/>
</dbReference>
<keyword evidence="2 6" id="KW-0812">Transmembrane</keyword>
<dbReference type="Proteomes" id="UP000282977">
    <property type="component" value="Unassembled WGS sequence"/>
</dbReference>
<feature type="transmembrane region" description="Helical" evidence="6">
    <location>
        <begin position="74"/>
        <end position="96"/>
    </location>
</feature>
<evidence type="ECO:0000313" key="9">
    <source>
        <dbReference type="Proteomes" id="UP000282977"/>
    </source>
</evidence>
<dbReference type="PANTHER" id="PTHR11662">
    <property type="entry name" value="SOLUTE CARRIER FAMILY 17"/>
    <property type="match status" value="1"/>
</dbReference>
<dbReference type="GO" id="GO:0022857">
    <property type="term" value="F:transmembrane transporter activity"/>
    <property type="evidence" value="ECO:0007669"/>
    <property type="project" value="InterPro"/>
</dbReference>
<feature type="transmembrane region" description="Helical" evidence="6">
    <location>
        <begin position="116"/>
        <end position="140"/>
    </location>
</feature>
<evidence type="ECO:0000256" key="2">
    <source>
        <dbReference type="ARBA" id="ARBA00022692"/>
    </source>
</evidence>
<feature type="transmembrane region" description="Helical" evidence="6">
    <location>
        <begin position="302"/>
        <end position="322"/>
    </location>
</feature>
<evidence type="ECO:0000256" key="3">
    <source>
        <dbReference type="ARBA" id="ARBA00022989"/>
    </source>
</evidence>
<dbReference type="GO" id="GO:0016020">
    <property type="term" value="C:membrane"/>
    <property type="evidence" value="ECO:0007669"/>
    <property type="project" value="UniProtKB-SubCell"/>
</dbReference>
<evidence type="ECO:0000313" key="8">
    <source>
        <dbReference type="EMBL" id="RVT43200.1"/>
    </source>
</evidence>
<feature type="transmembrane region" description="Helical" evidence="6">
    <location>
        <begin position="269"/>
        <end position="290"/>
    </location>
</feature>
<feature type="transmembrane region" description="Helical" evidence="6">
    <location>
        <begin position="203"/>
        <end position="222"/>
    </location>
</feature>
<dbReference type="Gene3D" id="1.20.1250.20">
    <property type="entry name" value="MFS general substrate transporter like domains"/>
    <property type="match status" value="2"/>
</dbReference>
<feature type="region of interest" description="Disordered" evidence="5">
    <location>
        <begin position="1"/>
        <end position="42"/>
    </location>
</feature>
<dbReference type="InterPro" id="IPR050382">
    <property type="entry name" value="MFS_Na/Anion_cotransporter"/>
</dbReference>
<dbReference type="AlphaFoldDB" id="A0A437JBQ1"/>
<evidence type="ECO:0000256" key="5">
    <source>
        <dbReference type="SAM" id="MobiDB-lite"/>
    </source>
</evidence>
<proteinExistence type="predicted"/>
<accession>A0A437JBQ1</accession>
<feature type="transmembrane region" description="Helical" evidence="6">
    <location>
        <begin position="176"/>
        <end position="197"/>
    </location>
</feature>
<comment type="subcellular location">
    <subcellularLocation>
        <location evidence="1">Membrane</location>
        <topology evidence="1">Multi-pass membrane protein</topology>
    </subcellularLocation>
</comment>
<feature type="transmembrane region" description="Helical" evidence="6">
    <location>
        <begin position="429"/>
        <end position="450"/>
    </location>
</feature>
<evidence type="ECO:0000256" key="6">
    <source>
        <dbReference type="SAM" id="Phobius"/>
    </source>
</evidence>
<dbReference type="CDD" id="cd17319">
    <property type="entry name" value="MFS_ExuT_GudP_like"/>
    <property type="match status" value="1"/>
</dbReference>
<protein>
    <submittedName>
        <fullName evidence="8">MFS transporter</fullName>
    </submittedName>
</protein>
<dbReference type="SUPFAM" id="SSF103473">
    <property type="entry name" value="MFS general substrate transporter"/>
    <property type="match status" value="1"/>
</dbReference>
<dbReference type="PROSITE" id="PS50850">
    <property type="entry name" value="MFS"/>
    <property type="match status" value="1"/>
</dbReference>
<keyword evidence="3 6" id="KW-1133">Transmembrane helix</keyword>
<dbReference type="OrthoDB" id="9794076at2"/>
<evidence type="ECO:0000259" key="7">
    <source>
        <dbReference type="PROSITE" id="PS50850"/>
    </source>
</evidence>
<gene>
    <name evidence="8" type="ORF">ENE74_00735</name>
</gene>
<organism evidence="8 9">
    <name type="scientific">Sphingobium algorifonticola</name>
    <dbReference type="NCBI Taxonomy" id="2008318"/>
    <lineage>
        <taxon>Bacteria</taxon>
        <taxon>Pseudomonadati</taxon>
        <taxon>Pseudomonadota</taxon>
        <taxon>Alphaproteobacteria</taxon>
        <taxon>Sphingomonadales</taxon>
        <taxon>Sphingomonadaceae</taxon>
        <taxon>Sphingobium</taxon>
    </lineage>
</organism>